<accession>A0ABR2LUV6</accession>
<name>A0ABR2LUV6_9ASPA</name>
<feature type="region of interest" description="Disordered" evidence="1">
    <location>
        <begin position="284"/>
        <end position="304"/>
    </location>
</feature>
<dbReference type="Proteomes" id="UP001412067">
    <property type="component" value="Unassembled WGS sequence"/>
</dbReference>
<gene>
    <name evidence="2" type="ORF">KSP40_PGU015727</name>
</gene>
<dbReference type="PANTHER" id="PTHR33649:SF4">
    <property type="entry name" value="PAR1 PROTEIN"/>
    <property type="match status" value="1"/>
</dbReference>
<sequence>MPELYPGNTCTAAPLNYMFRPRRHRRHRREQYMASRIPLILLLLLIFSLSLFHSALGGAVCCEELSPELCAFAISASGNRCVAESYRSEGERKTAYQCRASEVTVDGMADWVESDRCVAACGADRRMVGISSDALLDPGIMGKLCSPECYGNCPNIIDLYHNLAACEGVVLSHLCETHRTNFIRAMAELHSSGNAAVVPAAGIPTSSKSTTTAASPSIDASSPDAVNSGATVPAPYADPAAGRAASFSYEGSSTRDSSDGSVSAAAPSDISEYSIDAAFDVLDADPVPVPAQSPASTEEDDPDY</sequence>
<feature type="compositionally biased region" description="Low complexity" evidence="1">
    <location>
        <begin position="204"/>
        <end position="225"/>
    </location>
</feature>
<comment type="caution">
    <text evidence="2">The sequence shown here is derived from an EMBL/GenBank/DDBJ whole genome shotgun (WGS) entry which is preliminary data.</text>
</comment>
<dbReference type="EMBL" id="JBBWWR010000015">
    <property type="protein sequence ID" value="KAK8950244.1"/>
    <property type="molecule type" value="Genomic_DNA"/>
</dbReference>
<evidence type="ECO:0000313" key="2">
    <source>
        <dbReference type="EMBL" id="KAK8950244.1"/>
    </source>
</evidence>
<evidence type="ECO:0000313" key="3">
    <source>
        <dbReference type="Proteomes" id="UP001412067"/>
    </source>
</evidence>
<proteinExistence type="predicted"/>
<protein>
    <recommendedName>
        <fullName evidence="4">PAR1 protein</fullName>
    </recommendedName>
</protein>
<dbReference type="Pfam" id="PF06521">
    <property type="entry name" value="PAR1"/>
    <property type="match status" value="1"/>
</dbReference>
<organism evidence="2 3">
    <name type="scientific">Platanthera guangdongensis</name>
    <dbReference type="NCBI Taxonomy" id="2320717"/>
    <lineage>
        <taxon>Eukaryota</taxon>
        <taxon>Viridiplantae</taxon>
        <taxon>Streptophyta</taxon>
        <taxon>Embryophyta</taxon>
        <taxon>Tracheophyta</taxon>
        <taxon>Spermatophyta</taxon>
        <taxon>Magnoliopsida</taxon>
        <taxon>Liliopsida</taxon>
        <taxon>Asparagales</taxon>
        <taxon>Orchidaceae</taxon>
        <taxon>Orchidoideae</taxon>
        <taxon>Orchideae</taxon>
        <taxon>Orchidinae</taxon>
        <taxon>Platanthera</taxon>
    </lineage>
</organism>
<evidence type="ECO:0000256" key="1">
    <source>
        <dbReference type="SAM" id="MobiDB-lite"/>
    </source>
</evidence>
<feature type="compositionally biased region" description="Low complexity" evidence="1">
    <location>
        <begin position="233"/>
        <end position="263"/>
    </location>
</feature>
<feature type="region of interest" description="Disordered" evidence="1">
    <location>
        <begin position="204"/>
        <end position="267"/>
    </location>
</feature>
<reference evidence="2 3" key="1">
    <citation type="journal article" date="2022" name="Nat. Plants">
        <title>Genomes of leafy and leafless Platanthera orchids illuminate the evolution of mycoheterotrophy.</title>
        <authorList>
            <person name="Li M.H."/>
            <person name="Liu K.W."/>
            <person name="Li Z."/>
            <person name="Lu H.C."/>
            <person name="Ye Q.L."/>
            <person name="Zhang D."/>
            <person name="Wang J.Y."/>
            <person name="Li Y.F."/>
            <person name="Zhong Z.M."/>
            <person name="Liu X."/>
            <person name="Yu X."/>
            <person name="Liu D.K."/>
            <person name="Tu X.D."/>
            <person name="Liu B."/>
            <person name="Hao Y."/>
            <person name="Liao X.Y."/>
            <person name="Jiang Y.T."/>
            <person name="Sun W.H."/>
            <person name="Chen J."/>
            <person name="Chen Y.Q."/>
            <person name="Ai Y."/>
            <person name="Zhai J.W."/>
            <person name="Wu S.S."/>
            <person name="Zhou Z."/>
            <person name="Hsiao Y.Y."/>
            <person name="Wu W.L."/>
            <person name="Chen Y.Y."/>
            <person name="Lin Y.F."/>
            <person name="Hsu J.L."/>
            <person name="Li C.Y."/>
            <person name="Wang Z.W."/>
            <person name="Zhao X."/>
            <person name="Zhong W.Y."/>
            <person name="Ma X.K."/>
            <person name="Ma L."/>
            <person name="Huang J."/>
            <person name="Chen G.Z."/>
            <person name="Huang M.Z."/>
            <person name="Huang L."/>
            <person name="Peng D.H."/>
            <person name="Luo Y.B."/>
            <person name="Zou S.Q."/>
            <person name="Chen S.P."/>
            <person name="Lan S."/>
            <person name="Tsai W.C."/>
            <person name="Van de Peer Y."/>
            <person name="Liu Z.J."/>
        </authorList>
    </citation>
    <scope>NUCLEOTIDE SEQUENCE [LARGE SCALE GENOMIC DNA]</scope>
    <source>
        <strain evidence="2">Lor288</strain>
    </source>
</reference>
<keyword evidence="3" id="KW-1185">Reference proteome</keyword>
<evidence type="ECO:0008006" key="4">
    <source>
        <dbReference type="Google" id="ProtNLM"/>
    </source>
</evidence>
<dbReference type="PANTHER" id="PTHR33649">
    <property type="entry name" value="PAR1 PROTEIN"/>
    <property type="match status" value="1"/>
</dbReference>
<dbReference type="InterPro" id="IPR009489">
    <property type="entry name" value="PAR1"/>
</dbReference>